<gene>
    <name evidence="2" type="ORF">METZ01_LOCUS303733</name>
</gene>
<evidence type="ECO:0000256" key="1">
    <source>
        <dbReference type="SAM" id="Phobius"/>
    </source>
</evidence>
<organism evidence="2">
    <name type="scientific">marine metagenome</name>
    <dbReference type="NCBI Taxonomy" id="408172"/>
    <lineage>
        <taxon>unclassified sequences</taxon>
        <taxon>metagenomes</taxon>
        <taxon>ecological metagenomes</taxon>
    </lineage>
</organism>
<name>A0A382MPY7_9ZZZZ</name>
<dbReference type="AlphaFoldDB" id="A0A382MPY7"/>
<sequence length="32" mass="3509">MLSLLIECGILGLTLVAMKMIRLLILSILLPL</sequence>
<protein>
    <submittedName>
        <fullName evidence="2">Uncharacterized protein</fullName>
    </submittedName>
</protein>
<evidence type="ECO:0000313" key="2">
    <source>
        <dbReference type="EMBL" id="SVC50879.1"/>
    </source>
</evidence>
<feature type="transmembrane region" description="Helical" evidence="1">
    <location>
        <begin position="9"/>
        <end position="30"/>
    </location>
</feature>
<keyword evidence="1" id="KW-1133">Transmembrane helix</keyword>
<proteinExistence type="predicted"/>
<reference evidence="2" key="1">
    <citation type="submission" date="2018-05" db="EMBL/GenBank/DDBJ databases">
        <authorList>
            <person name="Lanie J.A."/>
            <person name="Ng W.-L."/>
            <person name="Kazmierczak K.M."/>
            <person name="Andrzejewski T.M."/>
            <person name="Davidsen T.M."/>
            <person name="Wayne K.J."/>
            <person name="Tettelin H."/>
            <person name="Glass J.I."/>
            <person name="Rusch D."/>
            <person name="Podicherti R."/>
            <person name="Tsui H.-C.T."/>
            <person name="Winkler M.E."/>
        </authorList>
    </citation>
    <scope>NUCLEOTIDE SEQUENCE</scope>
</reference>
<feature type="non-terminal residue" evidence="2">
    <location>
        <position position="32"/>
    </location>
</feature>
<keyword evidence="1" id="KW-0812">Transmembrane</keyword>
<accession>A0A382MPY7</accession>
<dbReference type="EMBL" id="UINC01095082">
    <property type="protein sequence ID" value="SVC50879.1"/>
    <property type="molecule type" value="Genomic_DNA"/>
</dbReference>
<keyword evidence="1" id="KW-0472">Membrane</keyword>